<dbReference type="RefSeq" id="WP_187660686.1">
    <property type="nucleotide sequence ID" value="NZ_JACTAB010000005.1"/>
</dbReference>
<dbReference type="EMBL" id="JBBPCB010000004">
    <property type="protein sequence ID" value="MEK8180215.1"/>
    <property type="molecule type" value="Genomic_DNA"/>
</dbReference>
<evidence type="ECO:0000313" key="4">
    <source>
        <dbReference type="Proteomes" id="UP001491349"/>
    </source>
</evidence>
<keyword evidence="4" id="KW-1185">Reference proteome</keyword>
<keyword evidence="1 3" id="KW-0808">Transferase</keyword>
<dbReference type="SUPFAM" id="SSF53756">
    <property type="entry name" value="UDP-Glycosyltransferase/glycogen phosphorylase"/>
    <property type="match status" value="1"/>
</dbReference>
<comment type="caution">
    <text evidence="3">The sequence shown here is derived from an EMBL/GenBank/DDBJ whole genome shotgun (WGS) entry which is preliminary data.</text>
</comment>
<evidence type="ECO:0000313" key="3">
    <source>
        <dbReference type="EMBL" id="MEK8180215.1"/>
    </source>
</evidence>
<reference evidence="3 4" key="1">
    <citation type="submission" date="2024-04" db="EMBL/GenBank/DDBJ databases">
        <title>draft genome sequnece of Flavobacterium buctense JCM 30750.</title>
        <authorList>
            <person name="Kim D.-U."/>
        </authorList>
    </citation>
    <scope>NUCLEOTIDE SEQUENCE [LARGE SCALE GENOMIC DNA]</scope>
    <source>
        <strain evidence="3 4">JCM 30750</strain>
    </source>
</reference>
<dbReference type="PANTHER" id="PTHR46401">
    <property type="entry name" value="GLYCOSYLTRANSFERASE WBBK-RELATED"/>
    <property type="match status" value="1"/>
</dbReference>
<keyword evidence="3" id="KW-0328">Glycosyltransferase</keyword>
<dbReference type="InterPro" id="IPR001296">
    <property type="entry name" value="Glyco_trans_1"/>
</dbReference>
<dbReference type="GO" id="GO:0016757">
    <property type="term" value="F:glycosyltransferase activity"/>
    <property type="evidence" value="ECO:0007669"/>
    <property type="project" value="UniProtKB-KW"/>
</dbReference>
<proteinExistence type="predicted"/>
<gene>
    <name evidence="3" type="ORF">WMW71_07670</name>
</gene>
<evidence type="ECO:0000259" key="2">
    <source>
        <dbReference type="Pfam" id="PF00534"/>
    </source>
</evidence>
<protein>
    <submittedName>
        <fullName evidence="3">Glycosyltransferase</fullName>
        <ecNumber evidence="3">2.4.-.-</ecNumber>
    </submittedName>
</protein>
<dbReference type="EC" id="2.4.-.-" evidence="3"/>
<dbReference type="PANTHER" id="PTHR46401:SF2">
    <property type="entry name" value="GLYCOSYLTRANSFERASE WBBK-RELATED"/>
    <property type="match status" value="1"/>
</dbReference>
<name>A0ABU9E2F8_9FLAO</name>
<feature type="domain" description="Glycosyl transferase family 1" evidence="2">
    <location>
        <begin position="187"/>
        <end position="352"/>
    </location>
</feature>
<dbReference type="CDD" id="cd03801">
    <property type="entry name" value="GT4_PimA-like"/>
    <property type="match status" value="1"/>
</dbReference>
<sequence>MTFCIITHVAHGFQDGQYFAYSPYVREMNIWSKYVGKIIVVAPLNLKDKTAIDLDYSHQNIAFSQVSSYHFLSLKAALQSLFKLPIIVFKIYKAMQQSDHIHLRCPGNMGLLGCLVQILFPSKPKTAKYAGNWDLKAKQPLSYRFQKWLLSNTFLTKNMQVLVYGEWENSTKNIKPFFTASYFEKDKIEVSPRTLKGKIAFVFVGTLSNGKQPLYAIQLLEKLQQQGYDVQLAIYGEGAERNPIENYITEKALESLVFLKGNQSQETIKQAYLENHFVILPSLSEGWPKVVAEGMFWGCLPIASKVSCVPNMLANGNRGLLLDMSLEQDANKIINLLQDNTLYQEKVNNAIQWSRQYTLDVFENEIKQLLQS</sequence>
<dbReference type="Pfam" id="PF00534">
    <property type="entry name" value="Glycos_transf_1"/>
    <property type="match status" value="1"/>
</dbReference>
<accession>A0ABU9E2F8</accession>
<organism evidence="3 4">
    <name type="scientific">Flavobacterium buctense</name>
    <dbReference type="NCBI Taxonomy" id="1648146"/>
    <lineage>
        <taxon>Bacteria</taxon>
        <taxon>Pseudomonadati</taxon>
        <taxon>Bacteroidota</taxon>
        <taxon>Flavobacteriia</taxon>
        <taxon>Flavobacteriales</taxon>
        <taxon>Flavobacteriaceae</taxon>
        <taxon>Flavobacterium</taxon>
    </lineage>
</organism>
<dbReference type="Proteomes" id="UP001491349">
    <property type="component" value="Unassembled WGS sequence"/>
</dbReference>
<dbReference type="Gene3D" id="3.40.50.2000">
    <property type="entry name" value="Glycogen Phosphorylase B"/>
    <property type="match status" value="1"/>
</dbReference>
<evidence type="ECO:0000256" key="1">
    <source>
        <dbReference type="ARBA" id="ARBA00022679"/>
    </source>
</evidence>